<dbReference type="Proteomes" id="UP001056576">
    <property type="component" value="Segment"/>
</dbReference>
<organism evidence="1 2">
    <name type="scientific">Brevundimonas phage vB_BpoS-Kikimora</name>
    <dbReference type="NCBI Taxonomy" id="2948601"/>
    <lineage>
        <taxon>Viruses</taxon>
        <taxon>Duplodnaviria</taxon>
        <taxon>Heunggongvirae</taxon>
        <taxon>Uroviricota</taxon>
        <taxon>Caudoviricetes</taxon>
        <taxon>Jeanschmidtviridae</taxon>
        <taxon>Kikimoravirus</taxon>
        <taxon>Kikimoravirus kikimora</taxon>
    </lineage>
</organism>
<evidence type="ECO:0000313" key="1">
    <source>
        <dbReference type="EMBL" id="USN15384.1"/>
    </source>
</evidence>
<proteinExistence type="predicted"/>
<sequence length="232" mass="25695">MSNWTDDLPIALHPRYEEVYAEPTSAAARAFLTDLRGRVATAEKAVFALSDQAGFKGFVPPERGGHPVVFSFESLGDLGERFKLLRRSKGPPMATIAKTPEGKAFETVLKAGPAFPDVGEELRHHLNIPSALFYEASGCHGSTSISGLQPPSLAWTPDRMFVWFRNPLRAYDGKLAQFPYATFAFKDDRDHPYPDPAAWRLPAGWDSLTPPDVDVIFAQAKADQDRKERIHG</sequence>
<protein>
    <submittedName>
        <fullName evidence="1">Uncharacterized protein</fullName>
    </submittedName>
</protein>
<accession>A0A9E7SLC0</accession>
<evidence type="ECO:0000313" key="2">
    <source>
        <dbReference type="Proteomes" id="UP001056576"/>
    </source>
</evidence>
<gene>
    <name evidence="1" type="ORF">KIKIMORA_02380</name>
</gene>
<keyword evidence="2" id="KW-1185">Reference proteome</keyword>
<dbReference type="EMBL" id="ON529857">
    <property type="protein sequence ID" value="USN15384.1"/>
    <property type="molecule type" value="Genomic_DNA"/>
</dbReference>
<reference evidence="1 2" key="1">
    <citation type="submission" date="2022-05" db="EMBL/GenBank/DDBJ databases">
        <authorList>
            <person name="Friedrich I."/>
            <person name="Poehlein A."/>
            <person name="Schneider D."/>
            <person name="Hertel R."/>
            <person name="Daniel R."/>
        </authorList>
    </citation>
    <scope>NUCLEOTIDE SEQUENCE [LARGE SCALE GENOMIC DNA]</scope>
</reference>
<name>A0A9E7SLC0_9CAUD</name>